<comment type="caution">
    <text evidence="2">The sequence shown here is derived from an EMBL/GenBank/DDBJ whole genome shotgun (WGS) entry which is preliminary data.</text>
</comment>
<name>A0ABR1E9G9_NECAM</name>
<accession>A0ABR1E9G9</accession>
<evidence type="ECO:0000256" key="1">
    <source>
        <dbReference type="SAM" id="MobiDB-lite"/>
    </source>
</evidence>
<evidence type="ECO:0000313" key="3">
    <source>
        <dbReference type="Proteomes" id="UP001303046"/>
    </source>
</evidence>
<proteinExistence type="predicted"/>
<feature type="compositionally biased region" description="Basic and acidic residues" evidence="1">
    <location>
        <begin position="11"/>
        <end position="25"/>
    </location>
</feature>
<feature type="region of interest" description="Disordered" evidence="1">
    <location>
        <begin position="1"/>
        <end position="25"/>
    </location>
</feature>
<protein>
    <submittedName>
        <fullName evidence="2">Uncharacterized protein</fullName>
    </submittedName>
</protein>
<keyword evidence="3" id="KW-1185">Reference proteome</keyword>
<sequence length="88" mass="10416">MYWPDLGSTWEETRGTSRCDDRSNGQERQLLASGHNQMSNNHLRESLRDTMLYYSIRKRGIHFACRNIREPAQLCLTIVILWITFEKV</sequence>
<organism evidence="2 3">
    <name type="scientific">Necator americanus</name>
    <name type="common">Human hookworm</name>
    <dbReference type="NCBI Taxonomy" id="51031"/>
    <lineage>
        <taxon>Eukaryota</taxon>
        <taxon>Metazoa</taxon>
        <taxon>Ecdysozoa</taxon>
        <taxon>Nematoda</taxon>
        <taxon>Chromadorea</taxon>
        <taxon>Rhabditida</taxon>
        <taxon>Rhabditina</taxon>
        <taxon>Rhabditomorpha</taxon>
        <taxon>Strongyloidea</taxon>
        <taxon>Ancylostomatidae</taxon>
        <taxon>Bunostominae</taxon>
        <taxon>Necator</taxon>
    </lineage>
</organism>
<evidence type="ECO:0000313" key="2">
    <source>
        <dbReference type="EMBL" id="KAK6759123.1"/>
    </source>
</evidence>
<reference evidence="2 3" key="1">
    <citation type="submission" date="2023-08" db="EMBL/GenBank/DDBJ databases">
        <title>A Necator americanus chromosomal reference genome.</title>
        <authorList>
            <person name="Ilik V."/>
            <person name="Petrzelkova K.J."/>
            <person name="Pardy F."/>
            <person name="Fuh T."/>
            <person name="Niatou-Singa F.S."/>
            <person name="Gouil Q."/>
            <person name="Baker L."/>
            <person name="Ritchie M.E."/>
            <person name="Jex A.R."/>
            <person name="Gazzola D."/>
            <person name="Li H."/>
            <person name="Toshio Fujiwara R."/>
            <person name="Zhan B."/>
            <person name="Aroian R.V."/>
            <person name="Pafco B."/>
            <person name="Schwarz E.M."/>
        </authorList>
    </citation>
    <scope>NUCLEOTIDE SEQUENCE [LARGE SCALE GENOMIC DNA]</scope>
    <source>
        <strain evidence="2 3">Aroian</strain>
        <tissue evidence="2">Whole animal</tissue>
    </source>
</reference>
<gene>
    <name evidence="2" type="primary">Necator_chrV.g21171</name>
    <name evidence="2" type="ORF">RB195_016378</name>
</gene>
<dbReference type="Proteomes" id="UP001303046">
    <property type="component" value="Unassembled WGS sequence"/>
</dbReference>
<dbReference type="EMBL" id="JAVFWL010000005">
    <property type="protein sequence ID" value="KAK6759123.1"/>
    <property type="molecule type" value="Genomic_DNA"/>
</dbReference>